<dbReference type="GO" id="GO:0016491">
    <property type="term" value="F:oxidoreductase activity"/>
    <property type="evidence" value="ECO:0007669"/>
    <property type="project" value="UniProtKB-KW"/>
</dbReference>
<evidence type="ECO:0000259" key="9">
    <source>
        <dbReference type="PROSITE" id="PS51379"/>
    </source>
</evidence>
<dbReference type="AlphaFoldDB" id="A0A1W1ZAQ1"/>
<dbReference type="Gene3D" id="3.30.70.20">
    <property type="match status" value="1"/>
</dbReference>
<evidence type="ECO:0000313" key="11">
    <source>
        <dbReference type="Proteomes" id="UP000192738"/>
    </source>
</evidence>
<dbReference type="Gene3D" id="3.40.109.10">
    <property type="entry name" value="NADH Oxidase"/>
    <property type="match status" value="1"/>
</dbReference>
<feature type="domain" description="4Fe-4S ferredoxin-type" evidence="9">
    <location>
        <begin position="2"/>
        <end position="31"/>
    </location>
</feature>
<dbReference type="SUPFAM" id="SSF55469">
    <property type="entry name" value="FMN-dependent nitroreductase-like"/>
    <property type="match status" value="1"/>
</dbReference>
<keyword evidence="11" id="KW-1185">Reference proteome</keyword>
<comment type="cofactor">
    <cofactor evidence="1">
        <name>FMN</name>
        <dbReference type="ChEBI" id="CHEBI:58210"/>
    </cofactor>
</comment>
<dbReference type="PROSITE" id="PS51379">
    <property type="entry name" value="4FE4S_FER_2"/>
    <property type="match status" value="2"/>
</dbReference>
<dbReference type="Pfam" id="PF13237">
    <property type="entry name" value="Fer4_10"/>
    <property type="match status" value="1"/>
</dbReference>
<dbReference type="PANTHER" id="PTHR43673:SF2">
    <property type="entry name" value="NITROREDUCTASE"/>
    <property type="match status" value="1"/>
</dbReference>
<feature type="domain" description="4Fe-4S ferredoxin-type" evidence="9">
    <location>
        <begin position="32"/>
        <end position="61"/>
    </location>
</feature>
<dbReference type="Proteomes" id="UP000192738">
    <property type="component" value="Unassembled WGS sequence"/>
</dbReference>
<evidence type="ECO:0000256" key="4">
    <source>
        <dbReference type="ARBA" id="ARBA00022643"/>
    </source>
</evidence>
<dbReference type="EMBL" id="FWXI01000003">
    <property type="protein sequence ID" value="SMC45386.1"/>
    <property type="molecule type" value="Genomic_DNA"/>
</dbReference>
<keyword evidence="6" id="KW-0560">Oxidoreductase</keyword>
<dbReference type="OrthoDB" id="1683619at2"/>
<evidence type="ECO:0000256" key="7">
    <source>
        <dbReference type="ARBA" id="ARBA00023004"/>
    </source>
</evidence>
<dbReference type="InterPro" id="IPR017896">
    <property type="entry name" value="4Fe4S_Fe-S-bd"/>
</dbReference>
<comment type="similarity">
    <text evidence="2">Belongs to the nitroreductase family.</text>
</comment>
<evidence type="ECO:0000256" key="6">
    <source>
        <dbReference type="ARBA" id="ARBA00023002"/>
    </source>
</evidence>
<evidence type="ECO:0000256" key="1">
    <source>
        <dbReference type="ARBA" id="ARBA00001917"/>
    </source>
</evidence>
<dbReference type="GO" id="GO:0046872">
    <property type="term" value="F:metal ion binding"/>
    <property type="evidence" value="ECO:0007669"/>
    <property type="project" value="UniProtKB-KW"/>
</dbReference>
<dbReference type="InterPro" id="IPR017900">
    <property type="entry name" value="4Fe4S_Fe_S_CS"/>
</dbReference>
<keyword evidence="5" id="KW-0479">Metal-binding</keyword>
<accession>A0A1W1ZAQ1</accession>
<sequence>MDLITVNQEECTKCGICARECPTIVLSMGENGPEAVAPLACIACGHCVAVCPNEAIDNIKTPLARQLDLTAFPKLSAEEAERFLRSRRSIRCYKKTTVPREDLLKLVEVARFAPTASNMQGVSYVIVDDQKTLQESIELAIKWLENDALLCDRFANYIKAYREDGIDIVLRGAPNLILATAATDFSRGRENSVFSLAYLELYAPNLGLGSCWAGILEVCALSANSPMLKLFNIPEGKKITGAVMVGYPQYSYKRIVDRDPLNVTFYKREI</sequence>
<dbReference type="InterPro" id="IPR029479">
    <property type="entry name" value="Nitroreductase"/>
</dbReference>
<keyword evidence="3" id="KW-0285">Flavoprotein</keyword>
<dbReference type="RefSeq" id="WP_084574482.1">
    <property type="nucleotide sequence ID" value="NZ_CP155572.1"/>
</dbReference>
<organism evidence="10 11">
    <name type="scientific">Sporomusa malonica</name>
    <dbReference type="NCBI Taxonomy" id="112901"/>
    <lineage>
        <taxon>Bacteria</taxon>
        <taxon>Bacillati</taxon>
        <taxon>Bacillota</taxon>
        <taxon>Negativicutes</taxon>
        <taxon>Selenomonadales</taxon>
        <taxon>Sporomusaceae</taxon>
        <taxon>Sporomusa</taxon>
    </lineage>
</organism>
<evidence type="ECO:0000313" key="10">
    <source>
        <dbReference type="EMBL" id="SMC45386.1"/>
    </source>
</evidence>
<evidence type="ECO:0000256" key="3">
    <source>
        <dbReference type="ARBA" id="ARBA00022630"/>
    </source>
</evidence>
<reference evidence="10 11" key="1">
    <citation type="submission" date="2017-04" db="EMBL/GenBank/DDBJ databases">
        <authorList>
            <person name="Afonso C.L."/>
            <person name="Miller P.J."/>
            <person name="Scott M.A."/>
            <person name="Spackman E."/>
            <person name="Goraichik I."/>
            <person name="Dimitrov K.M."/>
            <person name="Suarez D.L."/>
            <person name="Swayne D.E."/>
        </authorList>
    </citation>
    <scope>NUCLEOTIDE SEQUENCE [LARGE SCALE GENOMIC DNA]</scope>
    <source>
        <strain evidence="10 11">DSM 5090</strain>
    </source>
</reference>
<proteinExistence type="inferred from homology"/>
<evidence type="ECO:0000256" key="2">
    <source>
        <dbReference type="ARBA" id="ARBA00007118"/>
    </source>
</evidence>
<dbReference type="GO" id="GO:0051536">
    <property type="term" value="F:iron-sulfur cluster binding"/>
    <property type="evidence" value="ECO:0007669"/>
    <property type="project" value="UniProtKB-KW"/>
</dbReference>
<dbReference type="InterPro" id="IPR000415">
    <property type="entry name" value="Nitroreductase-like"/>
</dbReference>
<evidence type="ECO:0000256" key="8">
    <source>
        <dbReference type="ARBA" id="ARBA00023014"/>
    </source>
</evidence>
<dbReference type="SUPFAM" id="SSF54862">
    <property type="entry name" value="4Fe-4S ferredoxins"/>
    <property type="match status" value="1"/>
</dbReference>
<keyword evidence="4" id="KW-0288">FMN</keyword>
<evidence type="ECO:0000256" key="5">
    <source>
        <dbReference type="ARBA" id="ARBA00022723"/>
    </source>
</evidence>
<protein>
    <submittedName>
        <fullName evidence="10">Nitroreductase</fullName>
    </submittedName>
</protein>
<gene>
    <name evidence="10" type="ORF">SAMN04488500_103132</name>
</gene>
<dbReference type="STRING" id="112901.SAMN04488500_103132"/>
<dbReference type="PROSITE" id="PS00198">
    <property type="entry name" value="4FE4S_FER_1"/>
    <property type="match status" value="2"/>
</dbReference>
<dbReference type="PANTHER" id="PTHR43673">
    <property type="entry name" value="NAD(P)H NITROREDUCTASE YDGI-RELATED"/>
    <property type="match status" value="1"/>
</dbReference>
<dbReference type="Pfam" id="PF00881">
    <property type="entry name" value="Nitroreductase"/>
    <property type="match status" value="1"/>
</dbReference>
<name>A0A1W1ZAQ1_9FIRM</name>
<keyword evidence="8" id="KW-0411">Iron-sulfur</keyword>
<dbReference type="CDD" id="cd02143">
    <property type="entry name" value="nitroreductase_FeS-like"/>
    <property type="match status" value="1"/>
</dbReference>
<keyword evidence="7" id="KW-0408">Iron</keyword>